<feature type="region of interest" description="Disordered" evidence="1">
    <location>
        <begin position="35"/>
        <end position="78"/>
    </location>
</feature>
<evidence type="ECO:0000313" key="2">
    <source>
        <dbReference type="EMBL" id="KAE9390650.1"/>
    </source>
</evidence>
<dbReference type="EMBL" id="ML769651">
    <property type="protein sequence ID" value="KAE9390650.1"/>
    <property type="molecule type" value="Genomic_DNA"/>
</dbReference>
<dbReference type="InterPro" id="IPR050577">
    <property type="entry name" value="MAPR/NEUFC/NENF-like"/>
</dbReference>
<gene>
    <name evidence="2" type="ORF">BT96DRAFT_1024439</name>
</gene>
<dbReference type="Gene3D" id="3.10.120.10">
    <property type="entry name" value="Cytochrome b5-like heme/steroid binding domain"/>
    <property type="match status" value="1"/>
</dbReference>
<dbReference type="InterPro" id="IPR036400">
    <property type="entry name" value="Cyt_B5-like_heme/steroid_sf"/>
</dbReference>
<sequence length="160" mass="17449">MSFVFENFPLDERSLITGVILLTPLAYILYRSYSSSSSSSSTVSPNSTPSSTSEEKPKSIMQPARTDLAPPKDDPFTMEELKAYDGTGEGKPIYVAIKGIIFDVTHKSDVYAFFLKRYNVVGRVSDLPDPVKDNVVPNAAFCESIVVSTAQSMYISPGSS</sequence>
<reference evidence="2" key="1">
    <citation type="journal article" date="2019" name="Environ. Microbiol.">
        <title>Fungal ecological strategies reflected in gene transcription - a case study of two litter decomposers.</title>
        <authorList>
            <person name="Barbi F."/>
            <person name="Kohler A."/>
            <person name="Barry K."/>
            <person name="Baskaran P."/>
            <person name="Daum C."/>
            <person name="Fauchery L."/>
            <person name="Ihrmark K."/>
            <person name="Kuo A."/>
            <person name="LaButti K."/>
            <person name="Lipzen A."/>
            <person name="Morin E."/>
            <person name="Grigoriev I.V."/>
            <person name="Henrissat B."/>
            <person name="Lindahl B."/>
            <person name="Martin F."/>
        </authorList>
    </citation>
    <scope>NUCLEOTIDE SEQUENCE</scope>
    <source>
        <strain evidence="2">JB14</strain>
    </source>
</reference>
<dbReference type="GO" id="GO:0016020">
    <property type="term" value="C:membrane"/>
    <property type="evidence" value="ECO:0007669"/>
    <property type="project" value="TreeGrafter"/>
</dbReference>
<accession>A0A6A4GZ67</accession>
<dbReference type="SUPFAM" id="SSF55856">
    <property type="entry name" value="Cytochrome b5-like heme/steroid binding domain"/>
    <property type="match status" value="1"/>
</dbReference>
<dbReference type="PANTHER" id="PTHR10281:SF115">
    <property type="entry name" value="BINDING PROTEIN, PUTATIVE (AFU_ORTHOLOGUE AFUA_4G06240)-RELATED"/>
    <property type="match status" value="1"/>
</dbReference>
<name>A0A6A4GZ67_9AGAR</name>
<proteinExistence type="predicted"/>
<evidence type="ECO:0000313" key="3">
    <source>
        <dbReference type="Proteomes" id="UP000799118"/>
    </source>
</evidence>
<evidence type="ECO:0008006" key="4">
    <source>
        <dbReference type="Google" id="ProtNLM"/>
    </source>
</evidence>
<dbReference type="AlphaFoldDB" id="A0A6A4GZ67"/>
<feature type="compositionally biased region" description="Low complexity" evidence="1">
    <location>
        <begin position="35"/>
        <end position="52"/>
    </location>
</feature>
<keyword evidence="3" id="KW-1185">Reference proteome</keyword>
<protein>
    <recommendedName>
        <fullName evidence="4">Cytochrome b5 heme-binding domain-containing protein</fullName>
    </recommendedName>
</protein>
<dbReference type="Proteomes" id="UP000799118">
    <property type="component" value="Unassembled WGS sequence"/>
</dbReference>
<dbReference type="GO" id="GO:0005783">
    <property type="term" value="C:endoplasmic reticulum"/>
    <property type="evidence" value="ECO:0007669"/>
    <property type="project" value="TreeGrafter"/>
</dbReference>
<dbReference type="OrthoDB" id="899at2759"/>
<organism evidence="2 3">
    <name type="scientific">Gymnopus androsaceus JB14</name>
    <dbReference type="NCBI Taxonomy" id="1447944"/>
    <lineage>
        <taxon>Eukaryota</taxon>
        <taxon>Fungi</taxon>
        <taxon>Dikarya</taxon>
        <taxon>Basidiomycota</taxon>
        <taxon>Agaricomycotina</taxon>
        <taxon>Agaricomycetes</taxon>
        <taxon>Agaricomycetidae</taxon>
        <taxon>Agaricales</taxon>
        <taxon>Marasmiineae</taxon>
        <taxon>Omphalotaceae</taxon>
        <taxon>Gymnopus</taxon>
    </lineage>
</organism>
<dbReference type="PANTHER" id="PTHR10281">
    <property type="entry name" value="MEMBRANE-ASSOCIATED PROGESTERONE RECEPTOR COMPONENT-RELATED"/>
    <property type="match status" value="1"/>
</dbReference>
<evidence type="ECO:0000256" key="1">
    <source>
        <dbReference type="SAM" id="MobiDB-lite"/>
    </source>
</evidence>